<evidence type="ECO:0000313" key="7">
    <source>
        <dbReference type="EMBL" id="MBO8423530.1"/>
    </source>
</evidence>
<feature type="transmembrane region" description="Helical" evidence="6">
    <location>
        <begin position="86"/>
        <end position="110"/>
    </location>
</feature>
<dbReference type="GO" id="GO:0005315">
    <property type="term" value="F:phosphate transmembrane transporter activity"/>
    <property type="evidence" value="ECO:0007669"/>
    <property type="project" value="InterPro"/>
</dbReference>
<dbReference type="InterPro" id="IPR001204">
    <property type="entry name" value="Phos_transporter"/>
</dbReference>
<keyword evidence="5 6" id="KW-0472">Membrane</keyword>
<keyword evidence="3 6" id="KW-0812">Transmembrane</keyword>
<organism evidence="7 8">
    <name type="scientific">Candidatus Stercoripulliclostridium pullicola</name>
    <dbReference type="NCBI Taxonomy" id="2840953"/>
    <lineage>
        <taxon>Bacteria</taxon>
        <taxon>Bacillati</taxon>
        <taxon>Bacillota</taxon>
        <taxon>Clostridia</taxon>
        <taxon>Eubacteriales</taxon>
        <taxon>Candidatus Stercoripulliclostridium</taxon>
    </lineage>
</organism>
<evidence type="ECO:0000256" key="5">
    <source>
        <dbReference type="ARBA" id="ARBA00023136"/>
    </source>
</evidence>
<reference evidence="7" key="2">
    <citation type="journal article" date="2021" name="PeerJ">
        <title>Extensive microbial diversity within the chicken gut microbiome revealed by metagenomics and culture.</title>
        <authorList>
            <person name="Gilroy R."/>
            <person name="Ravi A."/>
            <person name="Getino M."/>
            <person name="Pursley I."/>
            <person name="Horton D.L."/>
            <person name="Alikhan N.F."/>
            <person name="Baker D."/>
            <person name="Gharbi K."/>
            <person name="Hall N."/>
            <person name="Watson M."/>
            <person name="Adriaenssens E.M."/>
            <person name="Foster-Nyarko E."/>
            <person name="Jarju S."/>
            <person name="Secka A."/>
            <person name="Antonio M."/>
            <person name="Oren A."/>
            <person name="Chaudhuri R.R."/>
            <person name="La Ragione R."/>
            <person name="Hildebrand F."/>
            <person name="Pallen M.J."/>
        </authorList>
    </citation>
    <scope>NUCLEOTIDE SEQUENCE</scope>
    <source>
        <strain evidence="7">517</strain>
    </source>
</reference>
<feature type="transmembrane region" description="Helical" evidence="6">
    <location>
        <begin position="227"/>
        <end position="249"/>
    </location>
</feature>
<dbReference type="GO" id="GO:0016020">
    <property type="term" value="C:membrane"/>
    <property type="evidence" value="ECO:0007669"/>
    <property type="project" value="UniProtKB-SubCell"/>
</dbReference>
<protein>
    <submittedName>
        <fullName evidence="7">Inorganic phosphate transporter</fullName>
    </submittedName>
</protein>
<evidence type="ECO:0000256" key="3">
    <source>
        <dbReference type="ARBA" id="ARBA00022692"/>
    </source>
</evidence>
<keyword evidence="4 6" id="KW-1133">Transmembrane helix</keyword>
<dbReference type="PANTHER" id="PTHR11101:SF80">
    <property type="entry name" value="PHOSPHATE TRANSPORTER"/>
    <property type="match status" value="1"/>
</dbReference>
<keyword evidence="2" id="KW-0813">Transport</keyword>
<feature type="transmembrane region" description="Helical" evidence="6">
    <location>
        <begin position="269"/>
        <end position="291"/>
    </location>
</feature>
<evidence type="ECO:0000256" key="2">
    <source>
        <dbReference type="ARBA" id="ARBA00022448"/>
    </source>
</evidence>
<evidence type="ECO:0000256" key="6">
    <source>
        <dbReference type="SAM" id="Phobius"/>
    </source>
</evidence>
<evidence type="ECO:0000256" key="4">
    <source>
        <dbReference type="ARBA" id="ARBA00022989"/>
    </source>
</evidence>
<dbReference type="PANTHER" id="PTHR11101">
    <property type="entry name" value="PHOSPHATE TRANSPORTER"/>
    <property type="match status" value="1"/>
</dbReference>
<feature type="transmembrane region" description="Helical" evidence="6">
    <location>
        <begin position="141"/>
        <end position="163"/>
    </location>
</feature>
<comment type="caution">
    <text evidence="7">The sequence shown here is derived from an EMBL/GenBank/DDBJ whole genome shotgun (WGS) entry which is preliminary data.</text>
</comment>
<evidence type="ECO:0000313" key="8">
    <source>
        <dbReference type="Proteomes" id="UP000727857"/>
    </source>
</evidence>
<dbReference type="EMBL" id="JADINF010000017">
    <property type="protein sequence ID" value="MBO8423530.1"/>
    <property type="molecule type" value="Genomic_DNA"/>
</dbReference>
<sequence>MSAYAIAVFIFILAYSFYMGVNDGSNAIATTVVTRAVQPRTAILIAALINFVVPIAVFLLGMLSVADNISYKLIANSEFVDISEKQAFSFVFSGLLGAIIWGGITFCLRIPNSTSHTLLGGIIGAGIAAFGFNSVQWTDYVLLNVVLMIVLAPVVGLILGFIIMKLVRLLARTANRGINKIMVLLQRINLLILASSFSSNNAQKSMGIFFLLGAVGLTAYSSSNVPVWIPISIASALTLGLLLGGYRVINTVGRKIYKLQPVHSVVAQFTTSLVMITATSLGISLSTGQIMSSSIMGVGAAERISGVHWNTAIRILVSWMLTLPCSAGMGAVLYLLVGKAIFGI</sequence>
<dbReference type="Pfam" id="PF01384">
    <property type="entry name" value="PHO4"/>
    <property type="match status" value="1"/>
</dbReference>
<feature type="transmembrane region" description="Helical" evidence="6">
    <location>
        <begin position="311"/>
        <end position="337"/>
    </location>
</feature>
<feature type="transmembrane region" description="Helical" evidence="6">
    <location>
        <begin position="42"/>
        <end position="66"/>
    </location>
</feature>
<dbReference type="Proteomes" id="UP000727857">
    <property type="component" value="Unassembled WGS sequence"/>
</dbReference>
<accession>A0A940DHI3</accession>
<dbReference type="GO" id="GO:0035435">
    <property type="term" value="P:phosphate ion transmembrane transport"/>
    <property type="evidence" value="ECO:0007669"/>
    <property type="project" value="TreeGrafter"/>
</dbReference>
<evidence type="ECO:0000256" key="1">
    <source>
        <dbReference type="ARBA" id="ARBA00004141"/>
    </source>
</evidence>
<feature type="transmembrane region" description="Helical" evidence="6">
    <location>
        <begin position="6"/>
        <end position="21"/>
    </location>
</feature>
<proteinExistence type="predicted"/>
<comment type="subcellular location">
    <subcellularLocation>
        <location evidence="1">Membrane</location>
        <topology evidence="1">Multi-pass membrane protein</topology>
    </subcellularLocation>
</comment>
<feature type="transmembrane region" description="Helical" evidence="6">
    <location>
        <begin position="117"/>
        <end position="135"/>
    </location>
</feature>
<gene>
    <name evidence="7" type="ORF">IAB16_00695</name>
</gene>
<dbReference type="AlphaFoldDB" id="A0A940DHI3"/>
<name>A0A940DHI3_9FIRM</name>
<reference evidence="7" key="1">
    <citation type="submission" date="2020-10" db="EMBL/GenBank/DDBJ databases">
        <authorList>
            <person name="Gilroy R."/>
        </authorList>
    </citation>
    <scope>NUCLEOTIDE SEQUENCE</scope>
    <source>
        <strain evidence="7">517</strain>
    </source>
</reference>